<organism evidence="1">
    <name type="scientific">marine sediment metagenome</name>
    <dbReference type="NCBI Taxonomy" id="412755"/>
    <lineage>
        <taxon>unclassified sequences</taxon>
        <taxon>metagenomes</taxon>
        <taxon>ecological metagenomes</taxon>
    </lineage>
</organism>
<dbReference type="InterPro" id="IPR008822">
    <property type="entry name" value="Endonuclease_RusA-like"/>
</dbReference>
<dbReference type="GO" id="GO:0006310">
    <property type="term" value="P:DNA recombination"/>
    <property type="evidence" value="ECO:0007669"/>
    <property type="project" value="InterPro"/>
</dbReference>
<dbReference type="AlphaFoldDB" id="A0A0F9AL41"/>
<comment type="caution">
    <text evidence="1">The sequence shown here is derived from an EMBL/GenBank/DDBJ whole genome shotgun (WGS) entry which is preliminary data.</text>
</comment>
<accession>A0A0F9AL41</accession>
<dbReference type="Pfam" id="PF05866">
    <property type="entry name" value="RusA"/>
    <property type="match status" value="1"/>
</dbReference>
<protein>
    <submittedName>
        <fullName evidence="1">Uncharacterized protein</fullName>
    </submittedName>
</protein>
<dbReference type="GO" id="GO:0000287">
    <property type="term" value="F:magnesium ion binding"/>
    <property type="evidence" value="ECO:0007669"/>
    <property type="project" value="InterPro"/>
</dbReference>
<dbReference type="EMBL" id="LAZR01042194">
    <property type="protein sequence ID" value="KKL10120.1"/>
    <property type="molecule type" value="Genomic_DNA"/>
</dbReference>
<feature type="non-terminal residue" evidence="1">
    <location>
        <position position="67"/>
    </location>
</feature>
<dbReference type="GO" id="GO:0006281">
    <property type="term" value="P:DNA repair"/>
    <property type="evidence" value="ECO:0007669"/>
    <property type="project" value="InterPro"/>
</dbReference>
<evidence type="ECO:0000313" key="1">
    <source>
        <dbReference type="EMBL" id="KKL10120.1"/>
    </source>
</evidence>
<proteinExistence type="predicted"/>
<name>A0A0F9AL41_9ZZZZ</name>
<reference evidence="1" key="1">
    <citation type="journal article" date="2015" name="Nature">
        <title>Complex archaea that bridge the gap between prokaryotes and eukaryotes.</title>
        <authorList>
            <person name="Spang A."/>
            <person name="Saw J.H."/>
            <person name="Jorgensen S.L."/>
            <person name="Zaremba-Niedzwiedzka K."/>
            <person name="Martijn J."/>
            <person name="Lind A.E."/>
            <person name="van Eijk R."/>
            <person name="Schleper C."/>
            <person name="Guy L."/>
            <person name="Ettema T.J."/>
        </authorList>
    </citation>
    <scope>NUCLEOTIDE SEQUENCE</scope>
</reference>
<sequence>MVPGKVIGKQRPRVMKGGWTYTPRATKEYMAHVSLCASTAAKKSGWEMVQKVPVSIKLKFVFEIPKS</sequence>
<gene>
    <name evidence="1" type="ORF">LCGC14_2559060</name>
</gene>